<reference evidence="2" key="1">
    <citation type="journal article" date="2019" name="Int. J. Syst. Evol. Microbiol.">
        <title>The Global Catalogue of Microorganisms (GCM) 10K type strain sequencing project: providing services to taxonomists for standard genome sequencing and annotation.</title>
        <authorList>
            <consortium name="The Broad Institute Genomics Platform"/>
            <consortium name="The Broad Institute Genome Sequencing Center for Infectious Disease"/>
            <person name="Wu L."/>
            <person name="Ma J."/>
        </authorList>
    </citation>
    <scope>NUCLEOTIDE SEQUENCE [LARGE SCALE GENOMIC DNA]</scope>
    <source>
        <strain evidence="2">KCTC 52487</strain>
    </source>
</reference>
<evidence type="ECO:0000313" key="1">
    <source>
        <dbReference type="EMBL" id="MFC2926427.1"/>
    </source>
</evidence>
<dbReference type="EMBL" id="JBHRSV010000019">
    <property type="protein sequence ID" value="MFC2926427.1"/>
    <property type="molecule type" value="Genomic_DNA"/>
</dbReference>
<keyword evidence="2" id="KW-1185">Reference proteome</keyword>
<name>A0ABV6ZYH3_9PROT</name>
<proteinExistence type="predicted"/>
<dbReference type="Proteomes" id="UP001595379">
    <property type="component" value="Unassembled WGS sequence"/>
</dbReference>
<evidence type="ECO:0008006" key="3">
    <source>
        <dbReference type="Google" id="ProtNLM"/>
    </source>
</evidence>
<gene>
    <name evidence="1" type="ORF">ACFOOR_09960</name>
</gene>
<accession>A0ABV6ZYH3</accession>
<organism evidence="1 2">
    <name type="scientific">Hyphobacterium vulgare</name>
    <dbReference type="NCBI Taxonomy" id="1736751"/>
    <lineage>
        <taxon>Bacteria</taxon>
        <taxon>Pseudomonadati</taxon>
        <taxon>Pseudomonadota</taxon>
        <taxon>Alphaproteobacteria</taxon>
        <taxon>Maricaulales</taxon>
        <taxon>Maricaulaceae</taxon>
        <taxon>Hyphobacterium</taxon>
    </lineage>
</organism>
<dbReference type="RefSeq" id="WP_343164220.1">
    <property type="nucleotide sequence ID" value="NZ_JBHRSV010000019.1"/>
</dbReference>
<sequence>MAHAVIERFQELEEAFAEIAGRGGRLQARFCAAAALDCDLATDTLIHRTERELEVLDAGLSRWRTPAPQMRLVYATALTTAGRDAGLFLNTKDTLKETRRQRGGRHLQDGGACAALVLVASGGSPSHSGMFFDILASISAPWWRRVPQPEEACAAALAASGETPESAGSLLSRTRVLMDAAGVPGRHIDKAVYDVALSEPDPDIYARSWTALNVAARSKKGLVRHSGFDGLAILAAQVEDGSEAADALIAATEAVKEMRPRVSSLASGRLALRLAGSMCGSRTPGGAARDLSAIYAMQAAVIVATTASAAAVVAAS</sequence>
<comment type="caution">
    <text evidence="1">The sequence shown here is derived from an EMBL/GenBank/DDBJ whole genome shotgun (WGS) entry which is preliminary data.</text>
</comment>
<evidence type="ECO:0000313" key="2">
    <source>
        <dbReference type="Proteomes" id="UP001595379"/>
    </source>
</evidence>
<protein>
    <recommendedName>
        <fullName evidence="3">Triphosphoribosyl-dephospho-CoA synthase</fullName>
    </recommendedName>
</protein>